<dbReference type="PANTHER" id="PTHR13861">
    <property type="entry name" value="VACUOLAR ATP SYNTHASE SUBUNIT F"/>
    <property type="match status" value="1"/>
</dbReference>
<comment type="function">
    <text evidence="10 11">Subunit of the V1 complex of vacuolar(H+)-ATPase (V-ATPase), a multisubunit enzyme composed of a peripheral complex (V1) that hydrolyzes ATP and a membrane integral complex (V0) that translocates protons. V-ATPase is responsible for acidifying and maintaining the pH of intracellular compartments.</text>
</comment>
<dbReference type="InterPro" id="IPR005772">
    <property type="entry name" value="ATPase_V1-cplx_fsu_euk"/>
</dbReference>
<evidence type="ECO:0000313" key="13">
    <source>
        <dbReference type="Proteomes" id="UP000013776"/>
    </source>
</evidence>
<dbReference type="EMBL" id="CAHR02000128">
    <property type="protein sequence ID" value="CCG83189.1"/>
    <property type="molecule type" value="Genomic_DNA"/>
</dbReference>
<keyword evidence="5 11" id="KW-0375">Hydrogen ion transport</keyword>
<dbReference type="eggNOG" id="KOG3432">
    <property type="taxonomic scope" value="Eukaryota"/>
</dbReference>
<dbReference type="InterPro" id="IPR008218">
    <property type="entry name" value="ATPase_V1-cplx_f_g_su"/>
</dbReference>
<dbReference type="NCBIfam" id="TIGR01101">
    <property type="entry name" value="V_ATP_synt_F"/>
    <property type="match status" value="1"/>
</dbReference>
<dbReference type="FunFam" id="3.40.50.10580:FF:000002">
    <property type="entry name" value="V-type proton ATPase subunit F"/>
    <property type="match status" value="1"/>
</dbReference>
<dbReference type="Pfam" id="PF01990">
    <property type="entry name" value="ATP-synt_F"/>
    <property type="match status" value="1"/>
</dbReference>
<dbReference type="STRING" id="1097556.R4XBF3"/>
<dbReference type="InterPro" id="IPR036906">
    <property type="entry name" value="ATPase_V1_fsu_sf"/>
</dbReference>
<comment type="caution">
    <text evidence="12">The sequence shown here is derived from an EMBL/GenBank/DDBJ whole genome shotgun (WGS) entry which is preliminary data.</text>
</comment>
<evidence type="ECO:0000256" key="5">
    <source>
        <dbReference type="ARBA" id="ARBA00022781"/>
    </source>
</evidence>
<keyword evidence="4" id="KW-0926">Vacuole</keyword>
<dbReference type="Gene3D" id="3.40.50.10580">
    <property type="entry name" value="ATPase, V1 complex, subunit F"/>
    <property type="match status" value="1"/>
</dbReference>
<comment type="subunit">
    <text evidence="11">V-ATPase is a heteromultimeric enzyme made up of two complexes: the ATP-hydrolytic V1 complex and the proton translocation V0 complex.</text>
</comment>
<evidence type="ECO:0000256" key="1">
    <source>
        <dbReference type="ARBA" id="ARBA00010148"/>
    </source>
</evidence>
<dbReference type="AlphaFoldDB" id="R4XBF3"/>
<evidence type="ECO:0000256" key="9">
    <source>
        <dbReference type="ARBA" id="ARBA00029477"/>
    </source>
</evidence>
<keyword evidence="3 11" id="KW-0813">Transport</keyword>
<comment type="subunit">
    <text evidence="9">V-ATPase is a heteromultimeric enzyme composed of a peripheral catalytic V1 complex (components A to H) attached to an integral membrane V0 proton pore complex (components: a, c, c', c'', d, e, f and VOA1).</text>
</comment>
<evidence type="ECO:0000313" key="12">
    <source>
        <dbReference type="EMBL" id="CCG83189.1"/>
    </source>
</evidence>
<dbReference type="PANTHER" id="PTHR13861:SF2">
    <property type="entry name" value="V-TYPE PROTON ATPASE SUBUNIT F"/>
    <property type="match status" value="1"/>
</dbReference>
<dbReference type="GO" id="GO:0033180">
    <property type="term" value="C:proton-transporting V-type ATPase, V1 domain"/>
    <property type="evidence" value="ECO:0007669"/>
    <property type="project" value="InterPro"/>
</dbReference>
<dbReference type="SUPFAM" id="SSF159468">
    <property type="entry name" value="AtpF-like"/>
    <property type="match status" value="1"/>
</dbReference>
<dbReference type="VEuPathDB" id="FungiDB:TAPDE_003282"/>
<evidence type="ECO:0000256" key="11">
    <source>
        <dbReference type="PIRNR" id="PIRNR015945"/>
    </source>
</evidence>
<evidence type="ECO:0000256" key="4">
    <source>
        <dbReference type="ARBA" id="ARBA00022554"/>
    </source>
</evidence>
<evidence type="ECO:0000256" key="7">
    <source>
        <dbReference type="ARBA" id="ARBA00023136"/>
    </source>
</evidence>
<evidence type="ECO:0000256" key="3">
    <source>
        <dbReference type="ARBA" id="ARBA00022448"/>
    </source>
</evidence>
<dbReference type="GO" id="GO:0046961">
    <property type="term" value="F:proton-transporting ATPase activity, rotational mechanism"/>
    <property type="evidence" value="ECO:0007669"/>
    <property type="project" value="InterPro"/>
</dbReference>
<keyword evidence="6 11" id="KW-0406">Ion transport</keyword>
<evidence type="ECO:0000256" key="6">
    <source>
        <dbReference type="ARBA" id="ARBA00023065"/>
    </source>
</evidence>
<organism evidence="12 13">
    <name type="scientific">Taphrina deformans (strain PYCC 5710 / ATCC 11124 / CBS 356.35 / IMI 108563 / JCM 9778 / NBRC 8474)</name>
    <name type="common">Peach leaf curl fungus</name>
    <name type="synonym">Lalaria deformans</name>
    <dbReference type="NCBI Taxonomy" id="1097556"/>
    <lineage>
        <taxon>Eukaryota</taxon>
        <taxon>Fungi</taxon>
        <taxon>Dikarya</taxon>
        <taxon>Ascomycota</taxon>
        <taxon>Taphrinomycotina</taxon>
        <taxon>Taphrinomycetes</taxon>
        <taxon>Taphrinales</taxon>
        <taxon>Taphrinaceae</taxon>
        <taxon>Taphrina</taxon>
    </lineage>
</organism>
<dbReference type="PIRSF" id="PIRSF015945">
    <property type="entry name" value="ATPase_V1_F_euk"/>
    <property type="match status" value="1"/>
</dbReference>
<name>R4XBF3_TAPDE</name>
<evidence type="ECO:0000256" key="10">
    <source>
        <dbReference type="ARBA" id="ARBA00046254"/>
    </source>
</evidence>
<sequence length="122" mass="13526">MSSSAKDNSNRTLIASIADEDTTTGLLLAGTGEKKAASQNFLIVSNATSVEKIEETFDNFTNDRDDIAILLINQHIAEKIRSRLDSYVKAFPAVLEIPSKEYPYDPEKDSVMKRVQKLFGDV</sequence>
<reference evidence="12 13" key="1">
    <citation type="journal article" date="2013" name="MBio">
        <title>Genome sequencing of the plant pathogen Taphrina deformans, the causal agent of peach leaf curl.</title>
        <authorList>
            <person name="Cisse O.H."/>
            <person name="Almeida J.M.G.C.F."/>
            <person name="Fonseca A."/>
            <person name="Kumar A.A."/>
            <person name="Salojaervi J."/>
            <person name="Overmyer K."/>
            <person name="Hauser P.M."/>
            <person name="Pagni M."/>
        </authorList>
    </citation>
    <scope>NUCLEOTIDE SEQUENCE [LARGE SCALE GENOMIC DNA]</scope>
    <source>
        <strain evidence="13">PYCC 5710 / ATCC 11124 / CBS 356.35 / IMI 108563 / JCM 9778 / NBRC 8474</strain>
    </source>
</reference>
<keyword evidence="13" id="KW-1185">Reference proteome</keyword>
<accession>R4XBF3</accession>
<comment type="subcellular location">
    <subcellularLocation>
        <location evidence="8">Vacuole membrane</location>
        <topology evidence="8">Peripheral membrane protein</topology>
        <orientation evidence="8">Cytoplasmic side</orientation>
    </subcellularLocation>
</comment>
<keyword evidence="7" id="KW-0472">Membrane</keyword>
<dbReference type="OrthoDB" id="10261947at2759"/>
<dbReference type="Proteomes" id="UP000013776">
    <property type="component" value="Unassembled WGS sequence"/>
</dbReference>
<dbReference type="GO" id="GO:0000329">
    <property type="term" value="C:fungal-type vacuole membrane"/>
    <property type="evidence" value="ECO:0007669"/>
    <property type="project" value="TreeGrafter"/>
</dbReference>
<gene>
    <name evidence="12" type="ORF">TAPDE_003282</name>
</gene>
<evidence type="ECO:0000256" key="8">
    <source>
        <dbReference type="ARBA" id="ARBA00029427"/>
    </source>
</evidence>
<protein>
    <recommendedName>
        <fullName evidence="2 11">V-type proton ATPase subunit F</fullName>
    </recommendedName>
</protein>
<evidence type="ECO:0000256" key="2">
    <source>
        <dbReference type="ARBA" id="ARBA00013430"/>
    </source>
</evidence>
<comment type="similarity">
    <text evidence="1 11">Belongs to the V-ATPase F subunit family.</text>
</comment>
<proteinExistence type="inferred from homology"/>